<evidence type="ECO:0000256" key="8">
    <source>
        <dbReference type="ARBA" id="ARBA00023163"/>
    </source>
</evidence>
<dbReference type="GO" id="GO:0051289">
    <property type="term" value="P:protein homotetramerization"/>
    <property type="evidence" value="ECO:0007669"/>
    <property type="project" value="InterPro"/>
</dbReference>
<dbReference type="InterPro" id="IPR024783">
    <property type="entry name" value="TORC_N"/>
</dbReference>
<dbReference type="PANTHER" id="PTHR13589">
    <property type="entry name" value="CREB-REGULATED TRANSCRIPTION COACTIVATOR"/>
    <property type="match status" value="1"/>
</dbReference>
<keyword evidence="9" id="KW-0539">Nucleus</keyword>
<keyword evidence="7" id="KW-0010">Activator</keyword>
<comment type="subcellular location">
    <subcellularLocation>
        <location evidence="2">Cytoplasm</location>
    </subcellularLocation>
    <subcellularLocation>
        <location evidence="1">Nucleus</location>
    </subcellularLocation>
</comment>
<name>A0A671MJG9_9TELE</name>
<evidence type="ECO:0000313" key="12">
    <source>
        <dbReference type="Ensembl" id="ENSSANP00000033448.1"/>
    </source>
</evidence>
<evidence type="ECO:0000256" key="3">
    <source>
        <dbReference type="ARBA" id="ARBA00007167"/>
    </source>
</evidence>
<proteinExistence type="inferred from homology"/>
<protein>
    <recommendedName>
        <fullName evidence="11">Transducer of regulated CREB activity N-terminal domain-containing protein</fullName>
    </recommendedName>
</protein>
<dbReference type="Ensembl" id="ENSSANT00000035596.1">
    <property type="protein sequence ID" value="ENSSANP00000033448.1"/>
    <property type="gene ID" value="ENSSANG00000016982.1"/>
</dbReference>
<feature type="region of interest" description="Disordered" evidence="10">
    <location>
        <begin position="1"/>
        <end position="27"/>
    </location>
</feature>
<keyword evidence="5" id="KW-0597">Phosphoprotein</keyword>
<keyword evidence="6" id="KW-0805">Transcription regulation</keyword>
<evidence type="ECO:0000256" key="1">
    <source>
        <dbReference type="ARBA" id="ARBA00004123"/>
    </source>
</evidence>
<comment type="similarity">
    <text evidence="3">Belongs to the TORC family.</text>
</comment>
<feature type="compositionally biased region" description="Low complexity" evidence="10">
    <location>
        <begin position="1"/>
        <end position="18"/>
    </location>
</feature>
<reference evidence="12" key="1">
    <citation type="submission" date="2025-08" db="UniProtKB">
        <authorList>
            <consortium name="Ensembl"/>
        </authorList>
    </citation>
    <scope>IDENTIFICATION</scope>
</reference>
<keyword evidence="8" id="KW-0804">Transcription</keyword>
<evidence type="ECO:0000256" key="7">
    <source>
        <dbReference type="ARBA" id="ARBA00023159"/>
    </source>
</evidence>
<keyword evidence="13" id="KW-1185">Reference proteome</keyword>
<evidence type="ECO:0000259" key="11">
    <source>
        <dbReference type="Pfam" id="PF12884"/>
    </source>
</evidence>
<dbReference type="GO" id="GO:0045944">
    <property type="term" value="P:positive regulation of transcription by RNA polymerase II"/>
    <property type="evidence" value="ECO:0007669"/>
    <property type="project" value="TreeGrafter"/>
</dbReference>
<dbReference type="GO" id="GO:0005634">
    <property type="term" value="C:nucleus"/>
    <property type="evidence" value="ECO:0007669"/>
    <property type="project" value="UniProtKB-SubCell"/>
</dbReference>
<evidence type="ECO:0000256" key="9">
    <source>
        <dbReference type="ARBA" id="ARBA00023242"/>
    </source>
</evidence>
<dbReference type="GO" id="GO:0008140">
    <property type="term" value="F:cAMP response element binding protein binding"/>
    <property type="evidence" value="ECO:0007669"/>
    <property type="project" value="InterPro"/>
</dbReference>
<evidence type="ECO:0000256" key="2">
    <source>
        <dbReference type="ARBA" id="ARBA00004496"/>
    </source>
</evidence>
<dbReference type="PANTHER" id="PTHR13589:SF6">
    <property type="entry name" value="CREB-REGULATED TRANSCRIPTION COACTIVATOR 2"/>
    <property type="match status" value="1"/>
</dbReference>
<evidence type="ECO:0000256" key="10">
    <source>
        <dbReference type="SAM" id="MobiDB-lite"/>
    </source>
</evidence>
<reference evidence="12" key="2">
    <citation type="submission" date="2025-09" db="UniProtKB">
        <authorList>
            <consortium name="Ensembl"/>
        </authorList>
    </citation>
    <scope>IDENTIFICATION</scope>
</reference>
<organism evidence="12 13">
    <name type="scientific">Sinocyclocheilus anshuiensis</name>
    <dbReference type="NCBI Taxonomy" id="1608454"/>
    <lineage>
        <taxon>Eukaryota</taxon>
        <taxon>Metazoa</taxon>
        <taxon>Chordata</taxon>
        <taxon>Craniata</taxon>
        <taxon>Vertebrata</taxon>
        <taxon>Euteleostomi</taxon>
        <taxon>Actinopterygii</taxon>
        <taxon>Neopterygii</taxon>
        <taxon>Teleostei</taxon>
        <taxon>Ostariophysi</taxon>
        <taxon>Cypriniformes</taxon>
        <taxon>Cyprinidae</taxon>
        <taxon>Cyprininae</taxon>
        <taxon>Sinocyclocheilus</taxon>
    </lineage>
</organism>
<sequence>MSSAGAACGPAPGPNHGASNPRKFSEKIALHTQRQAEETAAFQEVMMDLSSTR</sequence>
<keyword evidence="4" id="KW-0963">Cytoplasm</keyword>
<dbReference type="InterPro" id="IPR024786">
    <property type="entry name" value="TORC"/>
</dbReference>
<evidence type="ECO:0000256" key="4">
    <source>
        <dbReference type="ARBA" id="ARBA00022490"/>
    </source>
</evidence>
<dbReference type="Pfam" id="PF12884">
    <property type="entry name" value="TORC_N"/>
    <property type="match status" value="1"/>
</dbReference>
<dbReference type="AlphaFoldDB" id="A0A671MJG9"/>
<evidence type="ECO:0000256" key="6">
    <source>
        <dbReference type="ARBA" id="ARBA00023015"/>
    </source>
</evidence>
<dbReference type="GO" id="GO:0005737">
    <property type="term" value="C:cytoplasm"/>
    <property type="evidence" value="ECO:0007669"/>
    <property type="project" value="UniProtKB-SubCell"/>
</dbReference>
<feature type="domain" description="Transducer of regulated CREB activity N-terminal" evidence="11">
    <location>
        <begin position="20"/>
        <end position="53"/>
    </location>
</feature>
<dbReference type="Proteomes" id="UP000472260">
    <property type="component" value="Unassembled WGS sequence"/>
</dbReference>
<accession>A0A671MJG9</accession>
<evidence type="ECO:0000256" key="5">
    <source>
        <dbReference type="ARBA" id="ARBA00022553"/>
    </source>
</evidence>
<evidence type="ECO:0000313" key="13">
    <source>
        <dbReference type="Proteomes" id="UP000472260"/>
    </source>
</evidence>